<reference evidence="1 3" key="1">
    <citation type="submission" date="2017-01" db="EMBL/GenBank/DDBJ databases">
        <title>Complete Genome Sequence of Dolosigranulum pigrum isolated from a Patient with interstitial lung disease.</title>
        <authorList>
            <person name="Mukhopadhyay R."/>
            <person name="Joaquin J."/>
            <person name="Hogue R."/>
            <person name="Fitzgerald S."/>
            <person name="Jospin G."/>
            <person name="Eisen J.A."/>
            <person name="Chaturvedi V."/>
        </authorList>
    </citation>
    <scope>NUCLEOTIDE SEQUENCE [LARGE SCALE GENOMIC DNA]</scope>
    <source>
        <strain evidence="1 3">15S00348</strain>
    </source>
</reference>
<sequence>MNYTDEIKNLFEEIIISFNADPYDEYTSSDLFDEMEELAEQLDDKTAIKEWIKGYALNDNEEWIRENALWTID</sequence>
<evidence type="ECO:0000313" key="1">
    <source>
        <dbReference type="EMBL" id="OOL80437.1"/>
    </source>
</evidence>
<proteinExistence type="predicted"/>
<protein>
    <submittedName>
        <fullName evidence="1">Uncharacterized protein</fullName>
    </submittedName>
</protein>
<dbReference type="EMBL" id="MUYF01000003">
    <property type="protein sequence ID" value="OOL80501.1"/>
    <property type="molecule type" value="Genomic_DNA"/>
</dbReference>
<name>A0A1S8KL07_9LACT</name>
<comment type="caution">
    <text evidence="1">The sequence shown here is derived from an EMBL/GenBank/DDBJ whole genome shotgun (WGS) entry which is preliminary data.</text>
</comment>
<accession>A0A1S8KL07</accession>
<evidence type="ECO:0000313" key="2">
    <source>
        <dbReference type="EMBL" id="OOL80501.1"/>
    </source>
</evidence>
<dbReference type="AlphaFoldDB" id="A0A1S8KL07"/>
<organism evidence="1 3">
    <name type="scientific">Dolosigranulum pigrum</name>
    <dbReference type="NCBI Taxonomy" id="29394"/>
    <lineage>
        <taxon>Bacteria</taxon>
        <taxon>Bacillati</taxon>
        <taxon>Bacillota</taxon>
        <taxon>Bacilli</taxon>
        <taxon>Lactobacillales</taxon>
        <taxon>Carnobacteriaceae</taxon>
        <taxon>Dolosigranulum</taxon>
    </lineage>
</organism>
<dbReference type="EMBL" id="MUYF01000003">
    <property type="protein sequence ID" value="OOL80437.1"/>
    <property type="molecule type" value="Genomic_DNA"/>
</dbReference>
<evidence type="ECO:0000313" key="3">
    <source>
        <dbReference type="Proteomes" id="UP000190409"/>
    </source>
</evidence>
<dbReference type="Proteomes" id="UP000190409">
    <property type="component" value="Unassembled WGS sequence"/>
</dbReference>
<gene>
    <name evidence="1" type="ORF">BWX42_00305</name>
    <name evidence="2" type="ORF">BWX42_00685</name>
</gene>